<dbReference type="GO" id="GO:2000143">
    <property type="term" value="P:negative regulation of DNA-templated transcription initiation"/>
    <property type="evidence" value="ECO:0007669"/>
    <property type="project" value="TreeGrafter"/>
</dbReference>
<organism evidence="9 10">
    <name type="scientific">candidate division WWE3 bacterium CG_4_9_14_3_um_filter_39_7</name>
    <dbReference type="NCBI Taxonomy" id="1975080"/>
    <lineage>
        <taxon>Bacteria</taxon>
        <taxon>Katanobacteria</taxon>
    </lineage>
</organism>
<evidence type="ECO:0000259" key="8">
    <source>
        <dbReference type="PROSITE" id="PS51740"/>
    </source>
</evidence>
<keyword evidence="3" id="KW-0677">Repeat</keyword>
<dbReference type="GO" id="GO:0003700">
    <property type="term" value="F:DNA-binding transcription factor activity"/>
    <property type="evidence" value="ECO:0007669"/>
    <property type="project" value="UniProtKB-UniRule"/>
</dbReference>
<dbReference type="GO" id="GO:0000976">
    <property type="term" value="F:transcription cis-regulatory region binding"/>
    <property type="evidence" value="ECO:0007669"/>
    <property type="project" value="TreeGrafter"/>
</dbReference>
<keyword evidence="2 7" id="KW-0963">Cytoplasm</keyword>
<dbReference type="NCBIfam" id="TIGR00242">
    <property type="entry name" value="division/cell wall cluster transcriptional repressor MraZ"/>
    <property type="match status" value="1"/>
</dbReference>
<dbReference type="PROSITE" id="PS51740">
    <property type="entry name" value="SPOVT_ABRB"/>
    <property type="match status" value="1"/>
</dbReference>
<dbReference type="GO" id="GO:0005737">
    <property type="term" value="C:cytoplasm"/>
    <property type="evidence" value="ECO:0007669"/>
    <property type="project" value="UniProtKB-UniRule"/>
</dbReference>
<dbReference type="InterPro" id="IPR038619">
    <property type="entry name" value="MraZ_sf"/>
</dbReference>
<keyword evidence="4 7" id="KW-0805">Transcription regulation</keyword>
<protein>
    <recommendedName>
        <fullName evidence="1 7">Transcriptional regulator MraZ</fullName>
    </recommendedName>
</protein>
<evidence type="ECO:0000256" key="4">
    <source>
        <dbReference type="ARBA" id="ARBA00023015"/>
    </source>
</evidence>
<accession>A0A2M7X472</accession>
<dbReference type="SUPFAM" id="SSF89447">
    <property type="entry name" value="AbrB/MazE/MraZ-like"/>
    <property type="match status" value="1"/>
</dbReference>
<dbReference type="GO" id="GO:0009295">
    <property type="term" value="C:nucleoid"/>
    <property type="evidence" value="ECO:0007669"/>
    <property type="project" value="UniProtKB-SubCell"/>
</dbReference>
<reference evidence="10" key="1">
    <citation type="submission" date="2017-09" db="EMBL/GenBank/DDBJ databases">
        <title>Depth-based differentiation of microbial function through sediment-hosted aquifers and enrichment of novel symbionts in the deep terrestrial subsurface.</title>
        <authorList>
            <person name="Probst A.J."/>
            <person name="Ladd B."/>
            <person name="Jarett J.K."/>
            <person name="Geller-Mcgrath D.E."/>
            <person name="Sieber C.M.K."/>
            <person name="Emerson J.B."/>
            <person name="Anantharaman K."/>
            <person name="Thomas B.C."/>
            <person name="Malmstrom R."/>
            <person name="Stieglmeier M."/>
            <person name="Klingl A."/>
            <person name="Woyke T."/>
            <person name="Ryan C.M."/>
            <person name="Banfield J.F."/>
        </authorList>
    </citation>
    <scope>NUCLEOTIDE SEQUENCE [LARGE SCALE GENOMIC DNA]</scope>
</reference>
<dbReference type="Gene3D" id="3.40.1550.20">
    <property type="entry name" value="Transcriptional regulator MraZ domain"/>
    <property type="match status" value="1"/>
</dbReference>
<dbReference type="InterPro" id="IPR037914">
    <property type="entry name" value="SpoVT-AbrB_sf"/>
</dbReference>
<comment type="subcellular location">
    <subcellularLocation>
        <location evidence="7">Cytoplasm</location>
        <location evidence="7">Nucleoid</location>
    </subcellularLocation>
</comment>
<dbReference type="PANTHER" id="PTHR34701:SF1">
    <property type="entry name" value="TRANSCRIPTIONAL REGULATOR MRAZ"/>
    <property type="match status" value="1"/>
</dbReference>
<gene>
    <name evidence="7 9" type="primary">mraZ</name>
    <name evidence="9" type="ORF">CO179_01360</name>
</gene>
<dbReference type="InterPro" id="IPR035642">
    <property type="entry name" value="MraZ_N"/>
</dbReference>
<dbReference type="Proteomes" id="UP000231195">
    <property type="component" value="Unassembled WGS sequence"/>
</dbReference>
<sequence>MFLGEYKASCTQGKRVAIPGKLRKKISGDTVIATRGYENSIVIVTPEHFETLLEGVTDQPFISADKREATRFLLGGAHELNVDSQGRIVIPESLIEHAHIASDDVVFVGLGNWIELWDEYQWEQYRAQMARESVEIANRLVNVND</sequence>
<evidence type="ECO:0000256" key="3">
    <source>
        <dbReference type="ARBA" id="ARBA00022737"/>
    </source>
</evidence>
<evidence type="ECO:0000313" key="9">
    <source>
        <dbReference type="EMBL" id="PJA40791.1"/>
    </source>
</evidence>
<keyword evidence="6 7" id="KW-0804">Transcription</keyword>
<evidence type="ECO:0000256" key="2">
    <source>
        <dbReference type="ARBA" id="ARBA00022490"/>
    </source>
</evidence>
<evidence type="ECO:0000256" key="6">
    <source>
        <dbReference type="ARBA" id="ARBA00023163"/>
    </source>
</evidence>
<dbReference type="InterPro" id="IPR007159">
    <property type="entry name" value="SpoVT-AbrB_dom"/>
</dbReference>
<evidence type="ECO:0000256" key="5">
    <source>
        <dbReference type="ARBA" id="ARBA00023125"/>
    </source>
</evidence>
<comment type="caution">
    <text evidence="9">The sequence shown here is derived from an EMBL/GenBank/DDBJ whole genome shotgun (WGS) entry which is preliminary data.</text>
</comment>
<dbReference type="InterPro" id="IPR003444">
    <property type="entry name" value="MraZ"/>
</dbReference>
<dbReference type="InterPro" id="IPR020603">
    <property type="entry name" value="MraZ_dom"/>
</dbReference>
<dbReference type="InterPro" id="IPR035644">
    <property type="entry name" value="MraZ_C"/>
</dbReference>
<evidence type="ECO:0000256" key="7">
    <source>
        <dbReference type="HAMAP-Rule" id="MF_01008"/>
    </source>
</evidence>
<keyword evidence="5 7" id="KW-0238">DNA-binding</keyword>
<comment type="subunit">
    <text evidence="7">Forms oligomers.</text>
</comment>
<evidence type="ECO:0000256" key="1">
    <source>
        <dbReference type="ARBA" id="ARBA00013860"/>
    </source>
</evidence>
<evidence type="ECO:0000313" key="10">
    <source>
        <dbReference type="Proteomes" id="UP000231195"/>
    </source>
</evidence>
<dbReference type="CDD" id="cd16320">
    <property type="entry name" value="MraZ_N"/>
    <property type="match status" value="1"/>
</dbReference>
<dbReference type="HAMAP" id="MF_01008">
    <property type="entry name" value="MraZ"/>
    <property type="match status" value="1"/>
</dbReference>
<dbReference type="PANTHER" id="PTHR34701">
    <property type="entry name" value="TRANSCRIPTIONAL REGULATOR MRAZ"/>
    <property type="match status" value="1"/>
</dbReference>
<dbReference type="AlphaFoldDB" id="A0A2M7X472"/>
<dbReference type="CDD" id="cd16321">
    <property type="entry name" value="MraZ_C"/>
    <property type="match status" value="1"/>
</dbReference>
<feature type="domain" description="SpoVT-AbrB" evidence="8">
    <location>
        <begin position="77"/>
        <end position="121"/>
    </location>
</feature>
<dbReference type="EMBL" id="PFWZ01000057">
    <property type="protein sequence ID" value="PJA40791.1"/>
    <property type="molecule type" value="Genomic_DNA"/>
</dbReference>
<comment type="similarity">
    <text evidence="7">Belongs to the MraZ family.</text>
</comment>
<dbReference type="Pfam" id="PF02381">
    <property type="entry name" value="MraZ"/>
    <property type="match status" value="2"/>
</dbReference>
<proteinExistence type="inferred from homology"/>
<name>A0A2M7X472_UNCKA</name>